<dbReference type="Gene3D" id="2.40.100.10">
    <property type="entry name" value="Cyclophilin-like"/>
    <property type="match status" value="1"/>
</dbReference>
<dbReference type="GO" id="GO:0017168">
    <property type="term" value="F:5-oxoprolinase (ATP-hydrolyzing) activity"/>
    <property type="evidence" value="ECO:0007669"/>
    <property type="project" value="UniProtKB-EC"/>
</dbReference>
<dbReference type="SUPFAM" id="SSF160467">
    <property type="entry name" value="PH0987 N-terminal domain-like"/>
    <property type="match status" value="1"/>
</dbReference>
<accession>A0A6M0Q9C7</accession>
<dbReference type="RefSeq" id="WP_163180442.1">
    <property type="nucleotide sequence ID" value="NZ_JAAIWM010000005.1"/>
</dbReference>
<sequence>MNHYCIQPISDDGLLIQFSAETNLELLPHIHSLTDHLLEQDIVGIKDIVPAFDSIAIFYDPIQYSYHDLVLELKPMLQFTNQQQQREPNLLQIPVCYDTSLGLDIEEVAKQHSLTVDEVIDIHSNATYTVAIMGFLPGFPYITGLPEQLWTARKSTPRTYVPKGAVGIGGTYTGIYSLPSPGGWNIIGQTPLTLFNHKKDHPFLLQPGDRVSFTPITKTEFERFL</sequence>
<keyword evidence="2 5" id="KW-0378">Hydrolase</keyword>
<dbReference type="NCBIfam" id="TIGR00370">
    <property type="entry name" value="5-oxoprolinase subunit PxpB"/>
    <property type="match status" value="1"/>
</dbReference>
<dbReference type="AlphaFoldDB" id="A0A6M0Q9C7"/>
<dbReference type="EMBL" id="JAAIWM010000005">
    <property type="protein sequence ID" value="NEY72971.1"/>
    <property type="molecule type" value="Genomic_DNA"/>
</dbReference>
<dbReference type="Pfam" id="PF02682">
    <property type="entry name" value="CT_C_D"/>
    <property type="match status" value="1"/>
</dbReference>
<name>A0A6M0Q9C7_9BACI</name>
<evidence type="ECO:0000313" key="6">
    <source>
        <dbReference type="Proteomes" id="UP000481043"/>
    </source>
</evidence>
<gene>
    <name evidence="5" type="primary">pxpB</name>
    <name evidence="5" type="ORF">G4D63_14625</name>
</gene>
<dbReference type="Proteomes" id="UP000481043">
    <property type="component" value="Unassembled WGS sequence"/>
</dbReference>
<dbReference type="EC" id="3.5.2.9" evidence="5"/>
<keyword evidence="1" id="KW-0547">Nucleotide-binding</keyword>
<evidence type="ECO:0000313" key="5">
    <source>
        <dbReference type="EMBL" id="NEY72971.1"/>
    </source>
</evidence>
<evidence type="ECO:0000256" key="2">
    <source>
        <dbReference type="ARBA" id="ARBA00022801"/>
    </source>
</evidence>
<evidence type="ECO:0000256" key="3">
    <source>
        <dbReference type="ARBA" id="ARBA00022840"/>
    </source>
</evidence>
<keyword evidence="6" id="KW-1185">Reference proteome</keyword>
<dbReference type="SUPFAM" id="SSF50891">
    <property type="entry name" value="Cyclophilin-like"/>
    <property type="match status" value="1"/>
</dbReference>
<comment type="caution">
    <text evidence="5">The sequence shown here is derived from an EMBL/GenBank/DDBJ whole genome shotgun (WGS) entry which is preliminary data.</text>
</comment>
<organism evidence="5 6">
    <name type="scientific">Bacillus mesophilus</name>
    <dbReference type="NCBI Taxonomy" id="1808955"/>
    <lineage>
        <taxon>Bacteria</taxon>
        <taxon>Bacillati</taxon>
        <taxon>Bacillota</taxon>
        <taxon>Bacilli</taxon>
        <taxon>Bacillales</taxon>
        <taxon>Bacillaceae</taxon>
        <taxon>Bacillus</taxon>
    </lineage>
</organism>
<dbReference type="Gene3D" id="3.30.1360.40">
    <property type="match status" value="1"/>
</dbReference>
<reference evidence="5 6" key="1">
    <citation type="submission" date="2020-02" db="EMBL/GenBank/DDBJ databases">
        <title>Bacillus aquiflavi sp. nov., isolated from yellow water of strong flavor Chinese baijiu in Yibin region of China.</title>
        <authorList>
            <person name="Xie J."/>
        </authorList>
    </citation>
    <scope>NUCLEOTIDE SEQUENCE [LARGE SCALE GENOMIC DNA]</scope>
    <source>
        <strain evidence="5 6">SA4</strain>
    </source>
</reference>
<dbReference type="InterPro" id="IPR010016">
    <property type="entry name" value="PxpB"/>
</dbReference>
<proteinExistence type="predicted"/>
<dbReference type="PANTHER" id="PTHR34698:SF2">
    <property type="entry name" value="5-OXOPROLINASE SUBUNIT B"/>
    <property type="match status" value="1"/>
</dbReference>
<protein>
    <submittedName>
        <fullName evidence="5">5-oxoprolinase subunit PxpB</fullName>
        <ecNumber evidence="5">3.5.2.9</ecNumber>
    </submittedName>
</protein>
<dbReference type="SMART" id="SM00796">
    <property type="entry name" value="AHS1"/>
    <property type="match status" value="1"/>
</dbReference>
<dbReference type="InterPro" id="IPR003833">
    <property type="entry name" value="CT_C_D"/>
</dbReference>
<dbReference type="GO" id="GO:0005524">
    <property type="term" value="F:ATP binding"/>
    <property type="evidence" value="ECO:0007669"/>
    <property type="project" value="UniProtKB-KW"/>
</dbReference>
<dbReference type="PANTHER" id="PTHR34698">
    <property type="entry name" value="5-OXOPROLINASE SUBUNIT B"/>
    <property type="match status" value="1"/>
</dbReference>
<keyword evidence="3" id="KW-0067">ATP-binding</keyword>
<dbReference type="InterPro" id="IPR029000">
    <property type="entry name" value="Cyclophilin-like_dom_sf"/>
</dbReference>
<feature type="domain" description="Carboxyltransferase" evidence="4">
    <location>
        <begin position="4"/>
        <end position="205"/>
    </location>
</feature>
<evidence type="ECO:0000256" key="1">
    <source>
        <dbReference type="ARBA" id="ARBA00022741"/>
    </source>
</evidence>
<evidence type="ECO:0000259" key="4">
    <source>
        <dbReference type="SMART" id="SM00796"/>
    </source>
</evidence>